<sequence length="251" mass="26497">MTPIIGAVVAGVIRWVGAELQRVFGPAVGAVRCRQWYRFWLGPAASLMVIALGCAYRTPAGHAFIEAYAITRPGEDWSTVAPRLPLSMFAPAALLPFWFAIVQVGVVYGLAQAILGWRRTVAVAVIGHVLATYSAHLWILLGRPLGVGHRYDSFGDAGPSVAVVALVAYLGLVRGAGWLVGALVAYDITEVAIFNGLSQREHLVGVVVGALCGGAERLAARIRRDPSGGPLSVTTSGEVLLQAPAGDHNLR</sequence>
<accession>A0A8J3TAY7</accession>
<dbReference type="Proteomes" id="UP000599074">
    <property type="component" value="Unassembled WGS sequence"/>
</dbReference>
<gene>
    <name evidence="2" type="ORF">Pme01_34120</name>
</gene>
<evidence type="ECO:0000313" key="2">
    <source>
        <dbReference type="EMBL" id="GII23815.1"/>
    </source>
</evidence>
<feature type="transmembrane region" description="Helical" evidence="1">
    <location>
        <begin position="161"/>
        <end position="186"/>
    </location>
</feature>
<dbReference type="EMBL" id="BOON01000031">
    <property type="protein sequence ID" value="GII23815.1"/>
    <property type="molecule type" value="Genomic_DNA"/>
</dbReference>
<keyword evidence="3" id="KW-1185">Reference proteome</keyword>
<name>A0A8J3TAY7_9ACTN</name>
<dbReference type="AlphaFoldDB" id="A0A8J3TAY7"/>
<comment type="caution">
    <text evidence="2">The sequence shown here is derived from an EMBL/GenBank/DDBJ whole genome shotgun (WGS) entry which is preliminary data.</text>
</comment>
<evidence type="ECO:0000256" key="1">
    <source>
        <dbReference type="SAM" id="Phobius"/>
    </source>
</evidence>
<protein>
    <submittedName>
        <fullName evidence="2">Uncharacterized protein</fullName>
    </submittedName>
</protein>
<organism evidence="2 3">
    <name type="scientific">Planosporangium mesophilum</name>
    <dbReference type="NCBI Taxonomy" id="689768"/>
    <lineage>
        <taxon>Bacteria</taxon>
        <taxon>Bacillati</taxon>
        <taxon>Actinomycetota</taxon>
        <taxon>Actinomycetes</taxon>
        <taxon>Micromonosporales</taxon>
        <taxon>Micromonosporaceae</taxon>
        <taxon>Planosporangium</taxon>
    </lineage>
</organism>
<keyword evidence="1" id="KW-1133">Transmembrane helix</keyword>
<feature type="transmembrane region" description="Helical" evidence="1">
    <location>
        <begin position="39"/>
        <end position="58"/>
    </location>
</feature>
<proteinExistence type="predicted"/>
<feature type="transmembrane region" description="Helical" evidence="1">
    <location>
        <begin position="88"/>
        <end position="109"/>
    </location>
</feature>
<keyword evidence="1" id="KW-0812">Transmembrane</keyword>
<keyword evidence="1" id="KW-0472">Membrane</keyword>
<feature type="transmembrane region" description="Helical" evidence="1">
    <location>
        <begin position="121"/>
        <end position="141"/>
    </location>
</feature>
<evidence type="ECO:0000313" key="3">
    <source>
        <dbReference type="Proteomes" id="UP000599074"/>
    </source>
</evidence>
<reference evidence="2" key="1">
    <citation type="submission" date="2021-01" db="EMBL/GenBank/DDBJ databases">
        <title>Whole genome shotgun sequence of Planosporangium mesophilum NBRC 109066.</title>
        <authorList>
            <person name="Komaki H."/>
            <person name="Tamura T."/>
        </authorList>
    </citation>
    <scope>NUCLEOTIDE SEQUENCE</scope>
    <source>
        <strain evidence="2">NBRC 109066</strain>
    </source>
</reference>